<sequence>MILSILIIDAGIWLLNGQADSCVQFLQWPVIILGVLILIVSLAGFIGGFWRISWLLIMYLVAMLVLVILLVCLVVFVYMVTLRGHGNIEPNWANLEYRMDDFSGYLCRRLRSSFKWDRIKSYLSQTNMCDELNQSY</sequence>
<evidence type="ECO:0000256" key="6">
    <source>
        <dbReference type="SAM" id="Phobius"/>
    </source>
</evidence>
<organism evidence="7 8">
    <name type="scientific">Flemingia macrophylla</name>
    <dbReference type="NCBI Taxonomy" id="520843"/>
    <lineage>
        <taxon>Eukaryota</taxon>
        <taxon>Viridiplantae</taxon>
        <taxon>Streptophyta</taxon>
        <taxon>Embryophyta</taxon>
        <taxon>Tracheophyta</taxon>
        <taxon>Spermatophyta</taxon>
        <taxon>Magnoliopsida</taxon>
        <taxon>eudicotyledons</taxon>
        <taxon>Gunneridae</taxon>
        <taxon>Pentapetalae</taxon>
        <taxon>rosids</taxon>
        <taxon>fabids</taxon>
        <taxon>Fabales</taxon>
        <taxon>Fabaceae</taxon>
        <taxon>Papilionoideae</taxon>
        <taxon>50 kb inversion clade</taxon>
        <taxon>NPAAA clade</taxon>
        <taxon>indigoferoid/millettioid clade</taxon>
        <taxon>Phaseoleae</taxon>
        <taxon>Flemingia</taxon>
    </lineage>
</organism>
<dbReference type="InterPro" id="IPR018499">
    <property type="entry name" value="Tetraspanin/Peripherin"/>
</dbReference>
<evidence type="ECO:0000256" key="2">
    <source>
        <dbReference type="ARBA" id="ARBA00006840"/>
    </source>
</evidence>
<reference evidence="7 8" key="1">
    <citation type="submission" date="2024-08" db="EMBL/GenBank/DDBJ databases">
        <title>Insights into the chromosomal genome structure of Flemingia macrophylla.</title>
        <authorList>
            <person name="Ding Y."/>
            <person name="Zhao Y."/>
            <person name="Bi W."/>
            <person name="Wu M."/>
            <person name="Zhao G."/>
            <person name="Gong Y."/>
            <person name="Li W."/>
            <person name="Zhang P."/>
        </authorList>
    </citation>
    <scope>NUCLEOTIDE SEQUENCE [LARGE SCALE GENOMIC DNA]</scope>
    <source>
        <strain evidence="7">DYQJB</strain>
        <tissue evidence="7">Leaf</tissue>
    </source>
</reference>
<comment type="subcellular location">
    <subcellularLocation>
        <location evidence="1">Membrane</location>
        <topology evidence="1">Multi-pass membrane protein</topology>
    </subcellularLocation>
</comment>
<evidence type="ECO:0000313" key="7">
    <source>
        <dbReference type="EMBL" id="KAL2345123.1"/>
    </source>
</evidence>
<accession>A0ABD1NC06</accession>
<dbReference type="AlphaFoldDB" id="A0ABD1NC06"/>
<dbReference type="Proteomes" id="UP001603857">
    <property type="component" value="Unassembled WGS sequence"/>
</dbReference>
<keyword evidence="4 6" id="KW-1133">Transmembrane helix</keyword>
<feature type="transmembrane region" description="Helical" evidence="6">
    <location>
        <begin position="29"/>
        <end position="50"/>
    </location>
</feature>
<evidence type="ECO:0000256" key="5">
    <source>
        <dbReference type="ARBA" id="ARBA00023136"/>
    </source>
</evidence>
<keyword evidence="5 6" id="KW-0472">Membrane</keyword>
<dbReference type="InterPro" id="IPR044991">
    <property type="entry name" value="TET_plant"/>
</dbReference>
<dbReference type="GO" id="GO:0016020">
    <property type="term" value="C:membrane"/>
    <property type="evidence" value="ECO:0007669"/>
    <property type="project" value="UniProtKB-SubCell"/>
</dbReference>
<feature type="transmembrane region" description="Helical" evidence="6">
    <location>
        <begin position="57"/>
        <end position="80"/>
    </location>
</feature>
<evidence type="ECO:0000313" key="8">
    <source>
        <dbReference type="Proteomes" id="UP001603857"/>
    </source>
</evidence>
<evidence type="ECO:0000256" key="1">
    <source>
        <dbReference type="ARBA" id="ARBA00004141"/>
    </source>
</evidence>
<dbReference type="Pfam" id="PF00335">
    <property type="entry name" value="Tetraspanin"/>
    <property type="match status" value="1"/>
</dbReference>
<gene>
    <name evidence="7" type="ORF">Fmac_006408</name>
</gene>
<name>A0ABD1NC06_9FABA</name>
<proteinExistence type="inferred from homology"/>
<evidence type="ECO:0000256" key="3">
    <source>
        <dbReference type="ARBA" id="ARBA00022692"/>
    </source>
</evidence>
<dbReference type="EMBL" id="JBGMDY010000002">
    <property type="protein sequence ID" value="KAL2345123.1"/>
    <property type="molecule type" value="Genomic_DNA"/>
</dbReference>
<dbReference type="PANTHER" id="PTHR32191">
    <property type="entry name" value="TETRASPANIN-8-RELATED"/>
    <property type="match status" value="1"/>
</dbReference>
<comment type="caution">
    <text evidence="7">The sequence shown here is derived from an EMBL/GenBank/DDBJ whole genome shotgun (WGS) entry which is preliminary data.</text>
</comment>
<comment type="similarity">
    <text evidence="2">Belongs to the tetraspanin (TM4SF) family.</text>
</comment>
<keyword evidence="8" id="KW-1185">Reference proteome</keyword>
<evidence type="ECO:0000256" key="4">
    <source>
        <dbReference type="ARBA" id="ARBA00022989"/>
    </source>
</evidence>
<protein>
    <submittedName>
        <fullName evidence="7">Uncharacterized protein</fullName>
    </submittedName>
</protein>
<keyword evidence="3 6" id="KW-0812">Transmembrane</keyword>